<protein>
    <submittedName>
        <fullName evidence="1">Uncharacterized protein</fullName>
    </submittedName>
</protein>
<dbReference type="EMBL" id="CP027665">
    <property type="protein sequence ID" value="AVO39422.1"/>
    <property type="molecule type" value="Genomic_DNA"/>
</dbReference>
<gene>
    <name evidence="1" type="ORF">C6Y53_18145</name>
</gene>
<evidence type="ECO:0000313" key="2">
    <source>
        <dbReference type="Proteomes" id="UP000237655"/>
    </source>
</evidence>
<dbReference type="KEGG" id="thas:C6Y53_18145"/>
<keyword evidence="2" id="KW-1185">Reference proteome</keyword>
<organism evidence="1 2">
    <name type="scientific">Pukyongiella litopenaei</name>
    <dbReference type="NCBI Taxonomy" id="2605946"/>
    <lineage>
        <taxon>Bacteria</taxon>
        <taxon>Pseudomonadati</taxon>
        <taxon>Pseudomonadota</taxon>
        <taxon>Alphaproteobacteria</taxon>
        <taxon>Rhodobacterales</taxon>
        <taxon>Paracoccaceae</taxon>
        <taxon>Pukyongiella</taxon>
    </lineage>
</organism>
<dbReference type="Proteomes" id="UP000237655">
    <property type="component" value="Chromosome"/>
</dbReference>
<dbReference type="AlphaFoldDB" id="A0A2S0MU82"/>
<reference evidence="2" key="1">
    <citation type="submission" date="2018-03" db="EMBL/GenBank/DDBJ databases">
        <title>Genomic analysis of the strain SH-1 isolated from shrimp intestine.</title>
        <authorList>
            <person name="Kim Y.-S."/>
            <person name="Kim S.-E."/>
            <person name="Kim K.-H."/>
        </authorList>
    </citation>
    <scope>NUCLEOTIDE SEQUENCE [LARGE SCALE GENOMIC DNA]</scope>
    <source>
        <strain evidence="2">SH-1</strain>
    </source>
</reference>
<name>A0A2S0MU82_9RHOB</name>
<accession>A0A2S0MU82</accession>
<sequence>MPGNARTNSGSDIAEALVRGDFGPVNRLFADAGSPPPYIQWSPDLRMVGSSLVSRFAYACRPMCREDGLLQSRDFSLRTFGAMRDWLMHVRRLPGETAFTYLHYGNGIAQHYGKDMTGATTQDFPSHVSDFFLAIYLAACAREETVLTVHQPPLQMFVSTWRRAVIPVRGTDGAVEELLVLNTPENALQPGLEILPVPVLIVDDASRVRYANKPARIAFDQGGYGPWDRTVFDYAGLDLMFDETPEDALRHGMPSMTRCLHLQHQRLSSFNATISPIQHFEQAFYVVLLTPVDG</sequence>
<evidence type="ECO:0000313" key="1">
    <source>
        <dbReference type="EMBL" id="AVO39422.1"/>
    </source>
</evidence>
<dbReference type="RefSeq" id="WP_106473726.1">
    <property type="nucleotide sequence ID" value="NZ_CP027665.1"/>
</dbReference>
<proteinExistence type="predicted"/>